<evidence type="ECO:0000313" key="1">
    <source>
        <dbReference type="EMBL" id="THV07787.1"/>
    </source>
</evidence>
<proteinExistence type="predicted"/>
<dbReference type="EMBL" id="ML179036">
    <property type="protein sequence ID" value="THV07787.1"/>
    <property type="molecule type" value="Genomic_DNA"/>
</dbReference>
<reference evidence="1 2" key="1">
    <citation type="journal article" date="2019" name="Nat. Ecol. Evol.">
        <title>Megaphylogeny resolves global patterns of mushroom evolution.</title>
        <authorList>
            <person name="Varga T."/>
            <person name="Krizsan K."/>
            <person name="Foldi C."/>
            <person name="Dima B."/>
            <person name="Sanchez-Garcia M."/>
            <person name="Sanchez-Ramirez S."/>
            <person name="Szollosi G.J."/>
            <person name="Szarkandi J.G."/>
            <person name="Papp V."/>
            <person name="Albert L."/>
            <person name="Andreopoulos W."/>
            <person name="Angelini C."/>
            <person name="Antonin V."/>
            <person name="Barry K.W."/>
            <person name="Bougher N.L."/>
            <person name="Buchanan P."/>
            <person name="Buyck B."/>
            <person name="Bense V."/>
            <person name="Catcheside P."/>
            <person name="Chovatia M."/>
            <person name="Cooper J."/>
            <person name="Damon W."/>
            <person name="Desjardin D."/>
            <person name="Finy P."/>
            <person name="Geml J."/>
            <person name="Haridas S."/>
            <person name="Hughes K."/>
            <person name="Justo A."/>
            <person name="Karasinski D."/>
            <person name="Kautmanova I."/>
            <person name="Kiss B."/>
            <person name="Kocsube S."/>
            <person name="Kotiranta H."/>
            <person name="LaButti K.M."/>
            <person name="Lechner B.E."/>
            <person name="Liimatainen K."/>
            <person name="Lipzen A."/>
            <person name="Lukacs Z."/>
            <person name="Mihaltcheva S."/>
            <person name="Morgado L.N."/>
            <person name="Niskanen T."/>
            <person name="Noordeloos M.E."/>
            <person name="Ohm R.A."/>
            <person name="Ortiz-Santana B."/>
            <person name="Ovrebo C."/>
            <person name="Racz N."/>
            <person name="Riley R."/>
            <person name="Savchenko A."/>
            <person name="Shiryaev A."/>
            <person name="Soop K."/>
            <person name="Spirin V."/>
            <person name="Szebenyi C."/>
            <person name="Tomsovsky M."/>
            <person name="Tulloss R.E."/>
            <person name="Uehling J."/>
            <person name="Grigoriev I.V."/>
            <person name="Vagvolgyi C."/>
            <person name="Papp T."/>
            <person name="Martin F.M."/>
            <person name="Miettinen O."/>
            <person name="Hibbett D.S."/>
            <person name="Nagy L.G."/>
        </authorList>
    </citation>
    <scope>NUCLEOTIDE SEQUENCE [LARGE SCALE GENOMIC DNA]</scope>
    <source>
        <strain evidence="1 2">CBS 962.96</strain>
    </source>
</reference>
<accession>A0A4S8MWR3</accession>
<organism evidence="1 2">
    <name type="scientific">Dendrothele bispora (strain CBS 962.96)</name>
    <dbReference type="NCBI Taxonomy" id="1314807"/>
    <lineage>
        <taxon>Eukaryota</taxon>
        <taxon>Fungi</taxon>
        <taxon>Dikarya</taxon>
        <taxon>Basidiomycota</taxon>
        <taxon>Agaricomycotina</taxon>
        <taxon>Agaricomycetes</taxon>
        <taxon>Agaricomycetidae</taxon>
        <taxon>Agaricales</taxon>
        <taxon>Agaricales incertae sedis</taxon>
        <taxon>Dendrothele</taxon>
    </lineage>
</organism>
<dbReference type="AlphaFoldDB" id="A0A4S8MWR3"/>
<gene>
    <name evidence="1" type="ORF">K435DRAFT_847595</name>
</gene>
<keyword evidence="2" id="KW-1185">Reference proteome</keyword>
<dbReference type="Proteomes" id="UP000297245">
    <property type="component" value="Unassembled WGS sequence"/>
</dbReference>
<dbReference type="OrthoDB" id="2857867at2759"/>
<evidence type="ECO:0000313" key="2">
    <source>
        <dbReference type="Proteomes" id="UP000297245"/>
    </source>
</evidence>
<name>A0A4S8MWR3_DENBC</name>
<sequence length="325" mass="35937">MPRTPKASSGRALLVAYKETRPSRRRIERQADELQSAAFQDLQEERDLWKGRAQDAERSLKAKNDQLAAVQFFLSSTDPHSGEDVQTTLQRLNTEIHQISAIIADILGRDPKIQEIPVLVDPRHPAINDMFMLTQHRLQTALTTWCKSSILSWGLHDSVGESLSRARYDIEKRGGYSQALIPVNNGVIARAWRTLTRSTIESSGISAEDITLLANSLSMILCGCCGYAPEVVGKLELEKKADAIGQLASQLDKMIIRIHSTEYELLVPKPGDKFSHSTMEDVGDSLGEESAVYEVGEVCSIGLKAVAESGYEIVLLRAQVLLLPK</sequence>
<protein>
    <submittedName>
        <fullName evidence="1">Uncharacterized protein</fullName>
    </submittedName>
</protein>